<feature type="transmembrane region" description="Helical" evidence="1">
    <location>
        <begin position="468"/>
        <end position="489"/>
    </location>
</feature>
<dbReference type="PANTHER" id="PTHR40446">
    <property type="entry name" value="N-ACETYLGLUCOSAMINE-1-PHOSPHODIESTER ALPHA-N-ACETYLGLUCOSAMINIDASE"/>
    <property type="match status" value="1"/>
</dbReference>
<name>A0A8C4QCG5_EPTBU</name>
<feature type="domain" description="EGF-like" evidence="3">
    <location>
        <begin position="392"/>
        <end position="403"/>
    </location>
</feature>
<keyword evidence="5" id="KW-1185">Reference proteome</keyword>
<protein>
    <submittedName>
        <fullName evidence="4">N-acetylglucosamine-1-phosphodiester alpha-N-acetylglucosaminidase</fullName>
    </submittedName>
</protein>
<organism evidence="4 5">
    <name type="scientific">Eptatretus burgeri</name>
    <name type="common">Inshore hagfish</name>
    <dbReference type="NCBI Taxonomy" id="7764"/>
    <lineage>
        <taxon>Eukaryota</taxon>
        <taxon>Metazoa</taxon>
        <taxon>Chordata</taxon>
        <taxon>Craniata</taxon>
        <taxon>Vertebrata</taxon>
        <taxon>Cyclostomata</taxon>
        <taxon>Myxini</taxon>
        <taxon>Myxiniformes</taxon>
        <taxon>Myxinidae</taxon>
        <taxon>Eptatretinae</taxon>
        <taxon>Eptatretus</taxon>
    </lineage>
</organism>
<feature type="chain" id="PRO_5044680504" evidence="2">
    <location>
        <begin position="29"/>
        <end position="550"/>
    </location>
</feature>
<keyword evidence="1" id="KW-1133">Transmembrane helix</keyword>
<dbReference type="GO" id="GO:0033299">
    <property type="term" value="P:secretion of lysosomal enzymes"/>
    <property type="evidence" value="ECO:0007669"/>
    <property type="project" value="TreeGrafter"/>
</dbReference>
<dbReference type="PROSITE" id="PS00022">
    <property type="entry name" value="EGF_1"/>
    <property type="match status" value="1"/>
</dbReference>
<dbReference type="PANTHER" id="PTHR40446:SF2">
    <property type="entry name" value="N-ACETYLGLUCOSAMINE-1-PHOSPHODIESTER ALPHA-N-ACETYLGLUCOSAMINIDASE"/>
    <property type="match status" value="1"/>
</dbReference>
<keyword evidence="2" id="KW-0732">Signal</keyword>
<evidence type="ECO:0000256" key="1">
    <source>
        <dbReference type="SAM" id="Phobius"/>
    </source>
</evidence>
<dbReference type="Pfam" id="PF23106">
    <property type="entry name" value="EGF_Teneurin"/>
    <property type="match status" value="1"/>
</dbReference>
<dbReference type="Proteomes" id="UP000694388">
    <property type="component" value="Unplaced"/>
</dbReference>
<evidence type="ECO:0000313" key="4">
    <source>
        <dbReference type="Ensembl" id="ENSEBUP00000013405.1"/>
    </source>
</evidence>
<dbReference type="InterPro" id="IPR000742">
    <property type="entry name" value="EGF"/>
</dbReference>
<feature type="signal peptide" evidence="2">
    <location>
        <begin position="1"/>
        <end position="28"/>
    </location>
</feature>
<dbReference type="Gene3D" id="2.10.25.10">
    <property type="entry name" value="Laminin"/>
    <property type="match status" value="1"/>
</dbReference>
<dbReference type="Ensembl" id="ENSEBUT00000013981.1">
    <property type="protein sequence ID" value="ENSEBUP00000013405.1"/>
    <property type="gene ID" value="ENSEBUG00000008439.1"/>
</dbReference>
<accession>A0A8C4QCG5</accession>
<sequence length="550" mass="59831">MSVVRLNFPGPLRLFLCLSICLSDGCRAVSGVYTDNDLLMPYPDEDYNDNRVKVRRSIGSCRRPYNGTVNFQEWISSRRAPGHQSVDVQRFVVSLPENVGQEKWVYGLWTVVDDPVRLVTVLEPGGPGGCAAQRRETVTATTISCGGCVVAVNAGFFRPATGACIGAVISNTQQVPGTQFSHNAAFGIRHDGSLVFGYVPPESVEQHGYWREFVAGVGWLVRNGKIYISESKEQECSDTQETGTIDRFINALSARTVVGHDSHGRLIIVHIEGHTDHRGMNLWELADFLVRQGVINAINLDGGGSATFVVNGTLVSYPSDACPHENMWRCERPVSTVLCVRAPERVCQPPCLHGHCVNGVCHCDGNWAGIDCNTPSCLANCSGHGVCTAAGCECDPGWMGSTCAEACYPGRYGRSCVNVCNCSQSCSCNRMTGSCSASTNENVQDPVLNCFASQLAEEQQKGRATEQLAWSVMLATAFLSILLMLSIMGNVMAARRYCRPNDGACRYQPLLQLDACGNVGITENSWESSEFDGGLERHRVNFRMGTPHES</sequence>
<evidence type="ECO:0000256" key="2">
    <source>
        <dbReference type="SAM" id="SignalP"/>
    </source>
</evidence>
<dbReference type="AlphaFoldDB" id="A0A8C4QCG5"/>
<dbReference type="Ensembl" id="ENSEBUT00000013947.1">
    <property type="protein sequence ID" value="ENSEBUP00000013370.1"/>
    <property type="gene ID" value="ENSEBUG00000008439.1"/>
</dbReference>
<evidence type="ECO:0000313" key="5">
    <source>
        <dbReference type="Proteomes" id="UP000694388"/>
    </source>
</evidence>
<reference evidence="4" key="1">
    <citation type="submission" date="2025-05" db="UniProtKB">
        <authorList>
            <consortium name="Ensembl"/>
        </authorList>
    </citation>
    <scope>IDENTIFICATION</scope>
</reference>
<dbReference type="GeneTree" id="ENSGT01030000234566"/>
<dbReference type="Pfam" id="PF09992">
    <property type="entry name" value="NAGPA"/>
    <property type="match status" value="1"/>
</dbReference>
<proteinExistence type="predicted"/>
<keyword evidence="1" id="KW-0472">Membrane</keyword>
<dbReference type="SMART" id="SM00181">
    <property type="entry name" value="EGF"/>
    <property type="match status" value="2"/>
</dbReference>
<keyword evidence="1" id="KW-0812">Transmembrane</keyword>
<dbReference type="InterPro" id="IPR018711">
    <property type="entry name" value="NAGPA"/>
</dbReference>
<dbReference type="Ensembl" id="ENSEBUT00000014005.1">
    <property type="protein sequence ID" value="ENSEBUP00000013429.1"/>
    <property type="gene ID" value="ENSEBUG00000008439.1"/>
</dbReference>
<evidence type="ECO:0000259" key="3">
    <source>
        <dbReference type="PROSITE" id="PS00022"/>
    </source>
</evidence>